<sequence length="372" mass="39465">MTDGDPHSVNDVHSSGSLLPEPRRGRVSGPSKLILVGLVLALSLSFIWLGARPKKSSEQSTPDKMIDANTKPFRPAPIDISPKPMSSPPAIATALPERHDRERRGPRPEESPIFAYSGGGQGSVKPPSRPNTDGEGPINNNSDGSSHPNAPSENELSVRMKPTVLEPSRAVLLPHPDFIIPQGTIIPCTLQTAIDTNLAGYAKCILPQDVRGATGNVVLLDRGTTVVGEIQHGLHQGDARVFVLWSRAQTPSHAVISLTSPGTDELGRSGLTGTIDNHFWKRFGGTILLSVVQGAVQAVGSYAGSEGGGTSFNSVQNNGEQAADTALKSTINIPPTLSKNQGDTASIFVSRDLDFSDIYKLQLVGQVGHIRR</sequence>
<dbReference type="GO" id="GO:0005886">
    <property type="term" value="C:plasma membrane"/>
    <property type="evidence" value="ECO:0007669"/>
    <property type="project" value="UniProtKB-SubCell"/>
</dbReference>
<comment type="caution">
    <text evidence="9">The sequence shown here is derived from an EMBL/GenBank/DDBJ whole genome shotgun (WGS) entry which is preliminary data.</text>
</comment>
<evidence type="ECO:0000313" key="9">
    <source>
        <dbReference type="EMBL" id="CVI63686.1"/>
    </source>
</evidence>
<keyword evidence="5 8" id="KW-1133">Transmembrane helix</keyword>
<keyword evidence="3" id="KW-1003">Cell membrane</keyword>
<name>A0A1S7U9U5_9HYPH</name>
<evidence type="ECO:0000256" key="5">
    <source>
        <dbReference type="ARBA" id="ARBA00022989"/>
    </source>
</evidence>
<evidence type="ECO:0000256" key="4">
    <source>
        <dbReference type="ARBA" id="ARBA00022692"/>
    </source>
</evidence>
<evidence type="ECO:0000256" key="2">
    <source>
        <dbReference type="ARBA" id="ARBA00010265"/>
    </source>
</evidence>
<keyword evidence="6 8" id="KW-0472">Membrane</keyword>
<evidence type="ECO:0000313" key="10">
    <source>
        <dbReference type="Proteomes" id="UP000192140"/>
    </source>
</evidence>
<evidence type="ECO:0000256" key="1">
    <source>
        <dbReference type="ARBA" id="ARBA00004162"/>
    </source>
</evidence>
<dbReference type="InterPro" id="IPR047695">
    <property type="entry name" value="T4SS_VirB10/PtlG"/>
</dbReference>
<comment type="subcellular location">
    <subcellularLocation>
        <location evidence="1">Cell membrane</location>
        <topology evidence="1">Single-pass membrane protein</topology>
    </subcellularLocation>
</comment>
<dbReference type="InterPro" id="IPR005498">
    <property type="entry name" value="T4SS_VirB10/TraB/TrbI"/>
</dbReference>
<dbReference type="NCBIfam" id="NF010429">
    <property type="entry name" value="PRK13855.1"/>
    <property type="match status" value="1"/>
</dbReference>
<organism evidence="9 10">
    <name type="scientific">Agrobacterium deltaense NCPPB 1641</name>
    <dbReference type="NCBI Taxonomy" id="1183425"/>
    <lineage>
        <taxon>Bacteria</taxon>
        <taxon>Pseudomonadati</taxon>
        <taxon>Pseudomonadota</taxon>
        <taxon>Alphaproteobacteria</taxon>
        <taxon>Hyphomicrobiales</taxon>
        <taxon>Rhizobiaceae</taxon>
        <taxon>Rhizobium/Agrobacterium group</taxon>
        <taxon>Agrobacterium</taxon>
    </lineage>
</organism>
<evidence type="ECO:0000256" key="7">
    <source>
        <dbReference type="SAM" id="MobiDB-lite"/>
    </source>
</evidence>
<feature type="compositionally biased region" description="Basic and acidic residues" evidence="7">
    <location>
        <begin position="1"/>
        <end position="10"/>
    </location>
</feature>
<dbReference type="AlphaFoldDB" id="A0A1S7U9U5"/>
<evidence type="ECO:0000256" key="6">
    <source>
        <dbReference type="ARBA" id="ARBA00023136"/>
    </source>
</evidence>
<evidence type="ECO:0000256" key="8">
    <source>
        <dbReference type="SAM" id="Phobius"/>
    </source>
</evidence>
<protein>
    <submittedName>
        <fullName evidence="9">Protein virB10</fullName>
    </submittedName>
</protein>
<proteinExistence type="inferred from homology"/>
<dbReference type="CDD" id="cd16429">
    <property type="entry name" value="VirB10"/>
    <property type="match status" value="1"/>
</dbReference>
<comment type="similarity">
    <text evidence="2">Belongs to the TrbI/VirB10 family.</text>
</comment>
<dbReference type="Gene3D" id="2.40.128.260">
    <property type="entry name" value="Type IV secretion system, VirB10/TraB/TrbI"/>
    <property type="match status" value="2"/>
</dbReference>
<dbReference type="Pfam" id="PF03743">
    <property type="entry name" value="TrbI"/>
    <property type="match status" value="1"/>
</dbReference>
<dbReference type="NCBIfam" id="NF038091">
    <property type="entry name" value="T4SS_VirB10"/>
    <property type="match status" value="1"/>
</dbReference>
<dbReference type="EMBL" id="FCNP01000049">
    <property type="protein sequence ID" value="CVI63686.1"/>
    <property type="molecule type" value="Genomic_DNA"/>
</dbReference>
<gene>
    <name evidence="9" type="primary">virB</name>
    <name evidence="9" type="ORF">AGR7A_pAt20330</name>
</gene>
<keyword evidence="10" id="KW-1185">Reference proteome</keyword>
<keyword evidence="4 8" id="KW-0812">Transmembrane</keyword>
<accession>A0A1S7U9U5</accession>
<dbReference type="RefSeq" id="WP_080855247.1">
    <property type="nucleotide sequence ID" value="NZ_LT009777.1"/>
</dbReference>
<feature type="compositionally biased region" description="Polar residues" evidence="7">
    <location>
        <begin position="138"/>
        <end position="155"/>
    </location>
</feature>
<feature type="transmembrane region" description="Helical" evidence="8">
    <location>
        <begin position="33"/>
        <end position="51"/>
    </location>
</feature>
<dbReference type="Proteomes" id="UP000192140">
    <property type="component" value="Unassembled WGS sequence"/>
</dbReference>
<evidence type="ECO:0000256" key="3">
    <source>
        <dbReference type="ARBA" id="ARBA00022475"/>
    </source>
</evidence>
<feature type="compositionally biased region" description="Basic and acidic residues" evidence="7">
    <location>
        <begin position="96"/>
        <end position="110"/>
    </location>
</feature>
<feature type="region of interest" description="Disordered" evidence="7">
    <location>
        <begin position="52"/>
        <end position="156"/>
    </location>
</feature>
<reference evidence="9" key="1">
    <citation type="submission" date="2016-01" db="EMBL/GenBank/DDBJ databases">
        <authorList>
            <person name="Regsiter A."/>
            <person name="william w."/>
        </authorList>
    </citation>
    <scope>NUCLEOTIDE SEQUENCE</scope>
    <source>
        <strain evidence="9">NCPPB 1641</strain>
    </source>
</reference>
<feature type="region of interest" description="Disordered" evidence="7">
    <location>
        <begin position="1"/>
        <end position="26"/>
    </location>
</feature>
<dbReference type="InterPro" id="IPR042217">
    <property type="entry name" value="T4SS_VirB10/TrbI"/>
</dbReference>